<keyword evidence="3 8" id="KW-0732">Signal</keyword>
<dbReference type="CDD" id="cd18618">
    <property type="entry name" value="GH43_Xsa43E-like"/>
    <property type="match status" value="1"/>
</dbReference>
<feature type="domain" description="CBM6" evidence="9">
    <location>
        <begin position="330"/>
        <end position="456"/>
    </location>
</feature>
<evidence type="ECO:0000256" key="2">
    <source>
        <dbReference type="ARBA" id="ARBA00022651"/>
    </source>
</evidence>
<dbReference type="PANTHER" id="PTHR43772:SF2">
    <property type="entry name" value="PUTATIVE (AFU_ORTHOLOGUE AFUA_2G04480)-RELATED"/>
    <property type="match status" value="1"/>
</dbReference>
<accession>A0ABS9UJ24</accession>
<evidence type="ECO:0000256" key="8">
    <source>
        <dbReference type="SAM" id="SignalP"/>
    </source>
</evidence>
<dbReference type="Gene3D" id="2.115.10.20">
    <property type="entry name" value="Glycosyl hydrolase domain, family 43"/>
    <property type="match status" value="1"/>
</dbReference>
<dbReference type="SUPFAM" id="SSF49785">
    <property type="entry name" value="Galactose-binding domain-like"/>
    <property type="match status" value="1"/>
</dbReference>
<sequence>MKVKEVKVSQYLLISCLVLFSRIVLAQNPIIQTAYTADPAPMVYNDKVYLYTSHDEDGSTWFTMNDWRLYTTEDMVNWTDHGSVLSFRDFDWGKINAWAPQCIERDGKFYMYVPITDRNNQNGIGVAVSDSPYGPFIDPLGKPLISNSSADIDPTVFVDDDGQAYLMWGNPVCYFAKLNEDMVSLDGEVGQFPNTIESFGKRKAEDPKRPTTYEEGPWLYKRNNLYYLLFAAGELPEHLGYSTSDSPTGPWKYQGVLMPAEGRSFTNHPGIIDYKGKTYLFYHNGGLPGGSGFTRSVAVEEIKFNEDGTIVPMKMTEGISKSIGSINPFVKSEAEMIAWSEGVKAKSNDVVGNFITATRDDAYTKVVGVDFRESGATKFTARVGTTHNGGVSMEVRLGSKEGKLLTTIKVPLTGGDDRWVLVDSEIEKTTGVHDLYFVFKGKAPRDIMYFDYWLFRK</sequence>
<dbReference type="Gene3D" id="2.60.120.260">
    <property type="entry name" value="Galactose-binding domain-like"/>
    <property type="match status" value="1"/>
</dbReference>
<dbReference type="InterPro" id="IPR005084">
    <property type="entry name" value="CBM6"/>
</dbReference>
<evidence type="ECO:0000256" key="5">
    <source>
        <dbReference type="ARBA" id="ARBA00023277"/>
    </source>
</evidence>
<keyword evidence="2" id="KW-0858">Xylan degradation</keyword>
<dbReference type="Pfam" id="PF03422">
    <property type="entry name" value="CBM_6"/>
    <property type="match status" value="1"/>
</dbReference>
<evidence type="ECO:0000256" key="1">
    <source>
        <dbReference type="ARBA" id="ARBA00009865"/>
    </source>
</evidence>
<dbReference type="RefSeq" id="WP_241273143.1">
    <property type="nucleotide sequence ID" value="NZ_JAKZGS010000001.1"/>
</dbReference>
<organism evidence="10 11">
    <name type="scientific">Belliella calami</name>
    <dbReference type="NCBI Taxonomy" id="2923436"/>
    <lineage>
        <taxon>Bacteria</taxon>
        <taxon>Pseudomonadati</taxon>
        <taxon>Bacteroidota</taxon>
        <taxon>Cytophagia</taxon>
        <taxon>Cytophagales</taxon>
        <taxon>Cyclobacteriaceae</taxon>
        <taxon>Belliella</taxon>
    </lineage>
</organism>
<feature type="signal peptide" evidence="8">
    <location>
        <begin position="1"/>
        <end position="26"/>
    </location>
</feature>
<comment type="caution">
    <text evidence="10">The sequence shown here is derived from an EMBL/GenBank/DDBJ whole genome shotgun (WGS) entry which is preliminary data.</text>
</comment>
<evidence type="ECO:0000256" key="4">
    <source>
        <dbReference type="ARBA" id="ARBA00022801"/>
    </source>
</evidence>
<gene>
    <name evidence="10" type="ORF">MM236_01430</name>
</gene>
<dbReference type="InterPro" id="IPR006584">
    <property type="entry name" value="Cellulose-bd_IV"/>
</dbReference>
<dbReference type="Pfam" id="PF04616">
    <property type="entry name" value="Glyco_hydro_43"/>
    <property type="match status" value="1"/>
</dbReference>
<keyword evidence="5" id="KW-0119">Carbohydrate metabolism</keyword>
<dbReference type="GO" id="GO:0016787">
    <property type="term" value="F:hydrolase activity"/>
    <property type="evidence" value="ECO:0007669"/>
    <property type="project" value="UniProtKB-KW"/>
</dbReference>
<keyword evidence="11" id="KW-1185">Reference proteome</keyword>
<dbReference type="CDD" id="cd04084">
    <property type="entry name" value="CBM6_xylanase-like"/>
    <property type="match status" value="1"/>
</dbReference>
<dbReference type="InterPro" id="IPR008979">
    <property type="entry name" value="Galactose-bd-like_sf"/>
</dbReference>
<evidence type="ECO:0000256" key="3">
    <source>
        <dbReference type="ARBA" id="ARBA00022729"/>
    </source>
</evidence>
<dbReference type="InterPro" id="IPR006710">
    <property type="entry name" value="Glyco_hydro_43"/>
</dbReference>
<evidence type="ECO:0000313" key="11">
    <source>
        <dbReference type="Proteomes" id="UP001165488"/>
    </source>
</evidence>
<dbReference type="Proteomes" id="UP001165488">
    <property type="component" value="Unassembled WGS sequence"/>
</dbReference>
<keyword evidence="2" id="KW-0624">Polysaccharide degradation</keyword>
<dbReference type="SMART" id="SM00606">
    <property type="entry name" value="CBD_IV"/>
    <property type="match status" value="1"/>
</dbReference>
<evidence type="ECO:0000259" key="9">
    <source>
        <dbReference type="PROSITE" id="PS51175"/>
    </source>
</evidence>
<dbReference type="InterPro" id="IPR023296">
    <property type="entry name" value="Glyco_hydro_beta-prop_sf"/>
</dbReference>
<dbReference type="InterPro" id="IPR052176">
    <property type="entry name" value="Glycosyl_Hydrlase_43_Enz"/>
</dbReference>
<keyword evidence="6 7" id="KW-0326">Glycosidase</keyword>
<dbReference type="EMBL" id="JAKZGS010000001">
    <property type="protein sequence ID" value="MCH7396622.1"/>
    <property type="molecule type" value="Genomic_DNA"/>
</dbReference>
<comment type="similarity">
    <text evidence="1 7">Belongs to the glycosyl hydrolase 43 family.</text>
</comment>
<feature type="chain" id="PRO_5045877376" evidence="8">
    <location>
        <begin position="27"/>
        <end position="457"/>
    </location>
</feature>
<dbReference type="PANTHER" id="PTHR43772">
    <property type="entry name" value="ENDO-1,4-BETA-XYLANASE"/>
    <property type="match status" value="1"/>
</dbReference>
<dbReference type="PROSITE" id="PS51175">
    <property type="entry name" value="CBM6"/>
    <property type="match status" value="1"/>
</dbReference>
<protein>
    <submittedName>
        <fullName evidence="10">Glycoside hydrolase family 43 protein</fullName>
    </submittedName>
</protein>
<evidence type="ECO:0000313" key="10">
    <source>
        <dbReference type="EMBL" id="MCH7396622.1"/>
    </source>
</evidence>
<name>A0ABS9UJ24_9BACT</name>
<evidence type="ECO:0000256" key="6">
    <source>
        <dbReference type="ARBA" id="ARBA00023295"/>
    </source>
</evidence>
<dbReference type="SUPFAM" id="SSF75005">
    <property type="entry name" value="Arabinanase/levansucrase/invertase"/>
    <property type="match status" value="1"/>
</dbReference>
<evidence type="ECO:0000256" key="7">
    <source>
        <dbReference type="RuleBase" id="RU361187"/>
    </source>
</evidence>
<proteinExistence type="inferred from homology"/>
<reference evidence="10" key="1">
    <citation type="submission" date="2022-03" db="EMBL/GenBank/DDBJ databases">
        <title>De novo assembled genomes of Belliella spp. (Cyclobacteriaceae) strains.</title>
        <authorList>
            <person name="Szabo A."/>
            <person name="Korponai K."/>
            <person name="Felfoldi T."/>
        </authorList>
    </citation>
    <scope>NUCLEOTIDE SEQUENCE</scope>
    <source>
        <strain evidence="10">DSM 107340</strain>
    </source>
</reference>
<keyword evidence="4 7" id="KW-0378">Hydrolase</keyword>